<evidence type="ECO:0000313" key="12">
    <source>
        <dbReference type="EMBL" id="BDB97366.1"/>
    </source>
</evidence>
<dbReference type="GO" id="GO:0000105">
    <property type="term" value="P:L-histidine biosynthetic process"/>
    <property type="evidence" value="ECO:0007669"/>
    <property type="project" value="UniProtKB-KW"/>
</dbReference>
<dbReference type="GO" id="GO:0000162">
    <property type="term" value="P:L-tryptophan biosynthetic process"/>
    <property type="evidence" value="ECO:0007669"/>
    <property type="project" value="TreeGrafter"/>
</dbReference>
<dbReference type="GO" id="GO:0005737">
    <property type="term" value="C:cytoplasm"/>
    <property type="evidence" value="ECO:0007669"/>
    <property type="project" value="UniProtKB-SubCell"/>
</dbReference>
<comment type="similarity">
    <text evidence="4 11">Belongs to the HisA/HisF family.</text>
</comment>
<dbReference type="PANTHER" id="PTHR43090">
    <property type="entry name" value="1-(5-PHOSPHORIBOSYL)-5-[(5-PHOSPHORIBOSYLAMINO)METHYLIDENEAMINO] IMIDAZOLE-4-CARBOXAMIDE ISOMERASE"/>
    <property type="match status" value="1"/>
</dbReference>
<dbReference type="InterPro" id="IPR023016">
    <property type="entry name" value="HisA/PriA"/>
</dbReference>
<dbReference type="EC" id="5.3.1.16" evidence="5"/>
<keyword evidence="10 12" id="KW-0413">Isomerase</keyword>
<organism evidence="12 13">
    <name type="scientific">Saccharolobus caldissimus</name>
    <dbReference type="NCBI Taxonomy" id="1702097"/>
    <lineage>
        <taxon>Archaea</taxon>
        <taxon>Thermoproteota</taxon>
        <taxon>Thermoprotei</taxon>
        <taxon>Sulfolobales</taxon>
        <taxon>Sulfolobaceae</taxon>
        <taxon>Saccharolobus</taxon>
    </lineage>
</organism>
<gene>
    <name evidence="12" type="ORF">SACC_03830</name>
</gene>
<comment type="subcellular location">
    <subcellularLocation>
        <location evidence="2">Cytoplasm</location>
    </subcellularLocation>
</comment>
<dbReference type="InterPro" id="IPR011060">
    <property type="entry name" value="RibuloseP-bd_barrel"/>
</dbReference>
<evidence type="ECO:0000256" key="6">
    <source>
        <dbReference type="ARBA" id="ARBA00018464"/>
    </source>
</evidence>
<dbReference type="AlphaFoldDB" id="A0AAQ4CNI5"/>
<evidence type="ECO:0000256" key="1">
    <source>
        <dbReference type="ARBA" id="ARBA00000901"/>
    </source>
</evidence>
<evidence type="ECO:0000256" key="3">
    <source>
        <dbReference type="ARBA" id="ARBA00005133"/>
    </source>
</evidence>
<dbReference type="GeneID" id="68865111"/>
<keyword evidence="8 11" id="KW-0028">Amino-acid biosynthesis</keyword>
<dbReference type="Proteomes" id="UP001319921">
    <property type="component" value="Chromosome"/>
</dbReference>
<comment type="pathway">
    <text evidence="3">Amino-acid biosynthesis; L-histidine biosynthesis; L-histidine from 5-phospho-alpha-D-ribose 1-diphosphate: step 4/9.</text>
</comment>
<dbReference type="EMBL" id="AP025226">
    <property type="protein sequence ID" value="BDB97366.1"/>
    <property type="molecule type" value="Genomic_DNA"/>
</dbReference>
<keyword evidence="9 11" id="KW-0368">Histidine biosynthesis</keyword>
<evidence type="ECO:0000256" key="10">
    <source>
        <dbReference type="ARBA" id="ARBA00023235"/>
    </source>
</evidence>
<dbReference type="Pfam" id="PF00977">
    <property type="entry name" value="His_biosynth"/>
    <property type="match status" value="1"/>
</dbReference>
<evidence type="ECO:0000256" key="11">
    <source>
        <dbReference type="RuleBase" id="RU003657"/>
    </source>
</evidence>
<keyword evidence="7" id="KW-0963">Cytoplasm</keyword>
<dbReference type="RefSeq" id="WP_229571370.1">
    <property type="nucleotide sequence ID" value="NZ_AP025226.1"/>
</dbReference>
<accession>A0AAQ4CNI5</accession>
<evidence type="ECO:0000256" key="8">
    <source>
        <dbReference type="ARBA" id="ARBA00022605"/>
    </source>
</evidence>
<dbReference type="KEGG" id="scas:SACC_03830"/>
<dbReference type="InterPro" id="IPR013785">
    <property type="entry name" value="Aldolase_TIM"/>
</dbReference>
<evidence type="ECO:0000256" key="5">
    <source>
        <dbReference type="ARBA" id="ARBA00012550"/>
    </source>
</evidence>
<comment type="catalytic activity">
    <reaction evidence="1">
        <text>1-(5-phospho-beta-D-ribosyl)-5-[(5-phospho-beta-D-ribosylamino)methylideneamino]imidazole-4-carboxamide = 5-[(5-phospho-1-deoxy-D-ribulos-1-ylimino)methylamino]-1-(5-phospho-beta-D-ribosyl)imidazole-4-carboxamide</text>
        <dbReference type="Rhea" id="RHEA:15469"/>
        <dbReference type="ChEBI" id="CHEBI:58435"/>
        <dbReference type="ChEBI" id="CHEBI:58525"/>
        <dbReference type="EC" id="5.3.1.16"/>
    </reaction>
</comment>
<evidence type="ECO:0000256" key="7">
    <source>
        <dbReference type="ARBA" id="ARBA00022490"/>
    </source>
</evidence>
<reference evidence="12 13" key="1">
    <citation type="journal article" date="2022" name="Microbiol. Resour. Announc.">
        <title>Complete Genome Sequence of the Hyperthermophilic and Acidophilic Archaeon Saccharolobus caldissimus Strain HS-3T.</title>
        <authorList>
            <person name="Sakai H.D."/>
            <person name="Kurosawa N."/>
        </authorList>
    </citation>
    <scope>NUCLEOTIDE SEQUENCE [LARGE SCALE GENOMIC DNA]</scope>
    <source>
        <strain evidence="12 13">JCM32116</strain>
    </source>
</reference>
<evidence type="ECO:0000256" key="4">
    <source>
        <dbReference type="ARBA" id="ARBA00009667"/>
    </source>
</evidence>
<dbReference type="NCBIfam" id="NF010113">
    <property type="entry name" value="PRK13586.1"/>
    <property type="match status" value="1"/>
</dbReference>
<evidence type="ECO:0000256" key="2">
    <source>
        <dbReference type="ARBA" id="ARBA00004496"/>
    </source>
</evidence>
<dbReference type="Gene3D" id="3.20.20.70">
    <property type="entry name" value="Aldolase class I"/>
    <property type="match status" value="1"/>
</dbReference>
<keyword evidence="13" id="KW-1185">Reference proteome</keyword>
<dbReference type="GO" id="GO:0003949">
    <property type="term" value="F:1-(5-phosphoribosyl)-5-[(5-phosphoribosylamino)methylideneamino]imidazole-4-carboxamide isomerase activity"/>
    <property type="evidence" value="ECO:0007669"/>
    <property type="project" value="UniProtKB-EC"/>
</dbReference>
<evidence type="ECO:0000313" key="13">
    <source>
        <dbReference type="Proteomes" id="UP001319921"/>
    </source>
</evidence>
<evidence type="ECO:0000256" key="9">
    <source>
        <dbReference type="ARBA" id="ARBA00023102"/>
    </source>
</evidence>
<dbReference type="SUPFAM" id="SSF51366">
    <property type="entry name" value="Ribulose-phoshate binding barrel"/>
    <property type="match status" value="1"/>
</dbReference>
<dbReference type="InterPro" id="IPR044524">
    <property type="entry name" value="Isoase_HisA-like"/>
</dbReference>
<dbReference type="PANTHER" id="PTHR43090:SF2">
    <property type="entry name" value="1-(5-PHOSPHORIBOSYL)-5-[(5-PHOSPHORIBOSYLAMINO)METHYLIDENEAMINO] IMIDAZOLE-4-CARBOXAMIDE ISOMERASE"/>
    <property type="match status" value="1"/>
</dbReference>
<dbReference type="InterPro" id="IPR006062">
    <property type="entry name" value="His_biosynth"/>
</dbReference>
<protein>
    <recommendedName>
        <fullName evidence="6">1-(5-phosphoribosyl)-5-[(5-phosphoribosylamino)methylideneamino] imidazole-4-carboxamide isomerase</fullName>
        <ecNumber evidence="5">5.3.1.16</ecNumber>
    </recommendedName>
</protein>
<proteinExistence type="inferred from homology"/>
<name>A0AAQ4CNI5_9CREN</name>
<sequence>MIEIIPSIDISNGKAVKRIRGIKGTGLILGDPVQVANKIYDEGYRKIHIIDLDAAEGIGDNENYIKEICKIGFKWIQVGGGIRNYEKANRILSNGSSALIFSTLPFTNSNLFKDIVNKIGKDKILISIDYDNRGNVLIKGWKEKALKVTEAIKKVNELDLLGTILTYIPNEGTSSGIDYNVREFSSMIKGMKEYAGGVASYDDVKYLESLGFNYVIVGMSFYLNRIRGARFD</sequence>
<dbReference type="CDD" id="cd04732">
    <property type="entry name" value="HisA"/>
    <property type="match status" value="1"/>
</dbReference>